<dbReference type="Proteomes" id="UP000436088">
    <property type="component" value="Unassembled WGS sequence"/>
</dbReference>
<feature type="domain" description="C3H1-type" evidence="8">
    <location>
        <begin position="27"/>
        <end position="49"/>
    </location>
</feature>
<evidence type="ECO:0000256" key="2">
    <source>
        <dbReference type="ARBA" id="ARBA00022771"/>
    </source>
</evidence>
<feature type="compositionally biased region" description="Basic and acidic residues" evidence="7">
    <location>
        <begin position="177"/>
        <end position="188"/>
    </location>
</feature>
<evidence type="ECO:0000313" key="9">
    <source>
        <dbReference type="EMBL" id="KAE8722855.1"/>
    </source>
</evidence>
<feature type="compositionally biased region" description="Basic and acidic residues" evidence="7">
    <location>
        <begin position="195"/>
        <end position="204"/>
    </location>
</feature>
<accession>A0A6A3C185</accession>
<gene>
    <name evidence="9" type="ORF">F3Y22_tig00013386pilonHSYRG00073</name>
</gene>
<dbReference type="PANTHER" id="PTHR24009:SF11">
    <property type="entry name" value="ZINC FINGER CCCH DOMAIN-CONTAINING PROTEIN 53-LIKE"/>
    <property type="match status" value="1"/>
</dbReference>
<sequence>MSYSFLHRKSFSVPGMCFGGSDDVNSEFARKSCSYFARGFCKNGSSCRYGADLGYCADRFNVKQPFKKLSGQVRLKPFKAWSIPTPNGDSADDGAALVGSPSKLSELEQYQELLRSKALQASQFIAGASSLPYNKLLIDKERLMGKKPKKPSNFKWQRPRFHQQEKKHTNNNLSLRLLEREEQQQKHEEEEEEVEQRPQAKTEAEASSTFMGSMKKGLGQSVAPKEPPTRRTRRKKQTQKEQLKFRQRNDFPPGDGVVISKEENLHSTAGSVTQLSNPFSAADGMIYDPSFLQEGVALVGLQSNMGGYLPCSSNYFCLTQS</sequence>
<evidence type="ECO:0000313" key="10">
    <source>
        <dbReference type="Proteomes" id="UP000436088"/>
    </source>
</evidence>
<dbReference type="GO" id="GO:0003723">
    <property type="term" value="F:RNA binding"/>
    <property type="evidence" value="ECO:0007669"/>
    <property type="project" value="UniProtKB-KW"/>
</dbReference>
<feature type="compositionally biased region" description="Basic and acidic residues" evidence="7">
    <location>
        <begin position="238"/>
        <end position="249"/>
    </location>
</feature>
<keyword evidence="5" id="KW-0238">DNA-binding</keyword>
<name>A0A6A3C185_HIBSY</name>
<keyword evidence="2 6" id="KW-0863">Zinc-finger</keyword>
<feature type="compositionally biased region" description="Basic residues" evidence="7">
    <location>
        <begin position="145"/>
        <end position="161"/>
    </location>
</feature>
<feature type="region of interest" description="Disordered" evidence="7">
    <location>
        <begin position="144"/>
        <end position="255"/>
    </location>
</feature>
<dbReference type="EMBL" id="VEPZ02000551">
    <property type="protein sequence ID" value="KAE8722855.1"/>
    <property type="molecule type" value="Genomic_DNA"/>
</dbReference>
<protein>
    <recommendedName>
        <fullName evidence="8">C3H1-type domain-containing protein</fullName>
    </recommendedName>
</protein>
<dbReference type="InterPro" id="IPR000571">
    <property type="entry name" value="Znf_CCCH"/>
</dbReference>
<evidence type="ECO:0000256" key="1">
    <source>
        <dbReference type="ARBA" id="ARBA00022723"/>
    </source>
</evidence>
<evidence type="ECO:0000256" key="4">
    <source>
        <dbReference type="ARBA" id="ARBA00022884"/>
    </source>
</evidence>
<reference evidence="9" key="1">
    <citation type="submission" date="2019-09" db="EMBL/GenBank/DDBJ databases">
        <title>Draft genome information of white flower Hibiscus syriacus.</title>
        <authorList>
            <person name="Kim Y.-M."/>
        </authorList>
    </citation>
    <scope>NUCLEOTIDE SEQUENCE [LARGE SCALE GENOMIC DNA]</scope>
    <source>
        <strain evidence="9">YM2019G1</strain>
    </source>
</reference>
<dbReference type="GO" id="GO:0003677">
    <property type="term" value="F:DNA binding"/>
    <property type="evidence" value="ECO:0007669"/>
    <property type="project" value="UniProtKB-KW"/>
</dbReference>
<feature type="zinc finger region" description="C3H1-type" evidence="6">
    <location>
        <begin position="27"/>
        <end position="49"/>
    </location>
</feature>
<dbReference type="GO" id="GO:0008270">
    <property type="term" value="F:zinc ion binding"/>
    <property type="evidence" value="ECO:0007669"/>
    <property type="project" value="UniProtKB-KW"/>
</dbReference>
<keyword evidence="4" id="KW-0694">RNA-binding</keyword>
<keyword evidence="10" id="KW-1185">Reference proteome</keyword>
<evidence type="ECO:0000259" key="8">
    <source>
        <dbReference type="PROSITE" id="PS50103"/>
    </source>
</evidence>
<organism evidence="9 10">
    <name type="scientific">Hibiscus syriacus</name>
    <name type="common">Rose of Sharon</name>
    <dbReference type="NCBI Taxonomy" id="106335"/>
    <lineage>
        <taxon>Eukaryota</taxon>
        <taxon>Viridiplantae</taxon>
        <taxon>Streptophyta</taxon>
        <taxon>Embryophyta</taxon>
        <taxon>Tracheophyta</taxon>
        <taxon>Spermatophyta</taxon>
        <taxon>Magnoliopsida</taxon>
        <taxon>eudicotyledons</taxon>
        <taxon>Gunneridae</taxon>
        <taxon>Pentapetalae</taxon>
        <taxon>rosids</taxon>
        <taxon>malvids</taxon>
        <taxon>Malvales</taxon>
        <taxon>Malvaceae</taxon>
        <taxon>Malvoideae</taxon>
        <taxon>Hibiscus</taxon>
    </lineage>
</organism>
<keyword evidence="1 6" id="KW-0479">Metal-binding</keyword>
<evidence type="ECO:0000256" key="7">
    <source>
        <dbReference type="SAM" id="MobiDB-lite"/>
    </source>
</evidence>
<keyword evidence="3 6" id="KW-0862">Zinc</keyword>
<evidence type="ECO:0000256" key="6">
    <source>
        <dbReference type="PROSITE-ProRule" id="PRU00723"/>
    </source>
</evidence>
<comment type="caution">
    <text evidence="9">The sequence shown here is derived from an EMBL/GenBank/DDBJ whole genome shotgun (WGS) entry which is preliminary data.</text>
</comment>
<dbReference type="AlphaFoldDB" id="A0A6A3C185"/>
<proteinExistence type="predicted"/>
<dbReference type="PROSITE" id="PS50103">
    <property type="entry name" value="ZF_C3H1"/>
    <property type="match status" value="1"/>
</dbReference>
<dbReference type="PANTHER" id="PTHR24009">
    <property type="entry name" value="RNA-BINDING (RRM/RBD/RNP MOTIFS)"/>
    <property type="match status" value="1"/>
</dbReference>
<evidence type="ECO:0000256" key="5">
    <source>
        <dbReference type="ARBA" id="ARBA00023125"/>
    </source>
</evidence>
<evidence type="ECO:0000256" key="3">
    <source>
        <dbReference type="ARBA" id="ARBA00022833"/>
    </source>
</evidence>